<dbReference type="AlphaFoldDB" id="A0A2P4YU43"/>
<accession>A0A2P4YU43</accession>
<dbReference type="OrthoDB" id="142881at2759"/>
<dbReference type="Pfam" id="PF16810">
    <property type="entry name" value="RXLR"/>
    <property type="match status" value="1"/>
</dbReference>
<proteinExistence type="inferred from homology"/>
<dbReference type="EMBL" id="NCKW01000107">
    <property type="protein sequence ID" value="POM81323.1"/>
    <property type="molecule type" value="Genomic_DNA"/>
</dbReference>
<feature type="signal peptide" evidence="5">
    <location>
        <begin position="1"/>
        <end position="21"/>
    </location>
</feature>
<keyword evidence="4 5" id="KW-0732">Signal</keyword>
<evidence type="ECO:0000256" key="2">
    <source>
        <dbReference type="ARBA" id="ARBA00010400"/>
    </source>
</evidence>
<keyword evidence="7" id="KW-1185">Reference proteome</keyword>
<dbReference type="Proteomes" id="UP000237271">
    <property type="component" value="Unassembled WGS sequence"/>
</dbReference>
<gene>
    <name evidence="6" type="ORF">PHPALM_726</name>
</gene>
<comment type="subcellular location">
    <subcellularLocation>
        <location evidence="1 5">Secreted</location>
    </subcellularLocation>
</comment>
<reference evidence="6 7" key="1">
    <citation type="journal article" date="2017" name="Genome Biol. Evol.">
        <title>Phytophthora megakarya and P. palmivora, closely related causal agents of cacao black pod rot, underwent increases in genome sizes and gene numbers by different mechanisms.</title>
        <authorList>
            <person name="Ali S.S."/>
            <person name="Shao J."/>
            <person name="Lary D.J."/>
            <person name="Kronmiller B."/>
            <person name="Shen D."/>
            <person name="Strem M.D."/>
            <person name="Amoako-Attah I."/>
            <person name="Akrofi A.Y."/>
            <person name="Begoude B.A."/>
            <person name="Ten Hoopen G.M."/>
            <person name="Coulibaly K."/>
            <person name="Kebe B.I."/>
            <person name="Melnick R.L."/>
            <person name="Guiltinan M.J."/>
            <person name="Tyler B.M."/>
            <person name="Meinhardt L.W."/>
            <person name="Bailey B.A."/>
        </authorList>
    </citation>
    <scope>NUCLEOTIDE SEQUENCE [LARGE SCALE GENOMIC DNA]</scope>
    <source>
        <strain evidence="7">sbr112.9</strain>
    </source>
</reference>
<keyword evidence="3 5" id="KW-0964">Secreted</keyword>
<evidence type="ECO:0000313" key="7">
    <source>
        <dbReference type="Proteomes" id="UP000237271"/>
    </source>
</evidence>
<comment type="caution">
    <text evidence="6">The sequence shown here is derived from an EMBL/GenBank/DDBJ whole genome shotgun (WGS) entry which is preliminary data.</text>
</comment>
<protein>
    <recommendedName>
        <fullName evidence="5">RxLR effector protein</fullName>
    </recommendedName>
</protein>
<name>A0A2P4YU43_9STRA</name>
<comment type="similarity">
    <text evidence="2 5">Belongs to the RxLR effector family.</text>
</comment>
<comment type="function">
    <text evidence="5">Effector that suppresses plant defense responses during pathogen infection.</text>
</comment>
<sequence length="184" mass="21236">MRLSACLLLIVFVVLLESSSSVAVTPLKFHESLTIPHSKLVVTTAETNYKRFLRSRDTTDKSDITTSEQRAGVANIVKSWAKTSQFIKSMFINQEAKAKHLIQSGASFETLYKEKISPEYAYKALGFGDDMAYTAFMKLGIEDKRSFISHLMKDAEKYAKFQWWQDYQIFWHKVILQRRFSNKA</sequence>
<evidence type="ECO:0000256" key="3">
    <source>
        <dbReference type="ARBA" id="ARBA00022525"/>
    </source>
</evidence>
<dbReference type="GO" id="GO:0005576">
    <property type="term" value="C:extracellular region"/>
    <property type="evidence" value="ECO:0007669"/>
    <property type="project" value="UniProtKB-SubCell"/>
</dbReference>
<evidence type="ECO:0000256" key="1">
    <source>
        <dbReference type="ARBA" id="ARBA00004613"/>
    </source>
</evidence>
<evidence type="ECO:0000256" key="4">
    <source>
        <dbReference type="ARBA" id="ARBA00022729"/>
    </source>
</evidence>
<organism evidence="6 7">
    <name type="scientific">Phytophthora palmivora</name>
    <dbReference type="NCBI Taxonomy" id="4796"/>
    <lineage>
        <taxon>Eukaryota</taxon>
        <taxon>Sar</taxon>
        <taxon>Stramenopiles</taxon>
        <taxon>Oomycota</taxon>
        <taxon>Peronosporomycetes</taxon>
        <taxon>Peronosporales</taxon>
        <taxon>Peronosporaceae</taxon>
        <taxon>Phytophthora</taxon>
    </lineage>
</organism>
<evidence type="ECO:0000313" key="6">
    <source>
        <dbReference type="EMBL" id="POM81323.1"/>
    </source>
</evidence>
<dbReference type="InterPro" id="IPR031825">
    <property type="entry name" value="RXLR"/>
</dbReference>
<comment type="domain">
    <text evidence="5">The RxLR-dEER motif acts to carry the protein into the host cell cytoplasm through binding to cell surface phosphatidylinositol-3-phosphate.</text>
</comment>
<feature type="chain" id="PRO_5028521843" description="RxLR effector protein" evidence="5">
    <location>
        <begin position="22"/>
        <end position="184"/>
    </location>
</feature>
<evidence type="ECO:0000256" key="5">
    <source>
        <dbReference type="RuleBase" id="RU367124"/>
    </source>
</evidence>